<keyword evidence="4 7" id="KW-1133">Transmembrane helix</keyword>
<feature type="transmembrane region" description="Helical" evidence="7">
    <location>
        <begin position="182"/>
        <end position="203"/>
    </location>
</feature>
<proteinExistence type="predicted"/>
<feature type="region of interest" description="Disordered" evidence="6">
    <location>
        <begin position="1"/>
        <end position="35"/>
    </location>
</feature>
<keyword evidence="3 7" id="KW-0812">Transmembrane</keyword>
<feature type="transmembrane region" description="Helical" evidence="7">
    <location>
        <begin position="46"/>
        <end position="71"/>
    </location>
</feature>
<name>A0A8T9BXQ7_9HELO</name>
<gene>
    <name evidence="8" type="primary">HNM1_7</name>
    <name evidence="8" type="ORF">LSUE1_G005650</name>
</gene>
<evidence type="ECO:0000256" key="6">
    <source>
        <dbReference type="SAM" id="MobiDB-lite"/>
    </source>
</evidence>
<evidence type="ECO:0000256" key="5">
    <source>
        <dbReference type="ARBA" id="ARBA00023136"/>
    </source>
</evidence>
<feature type="transmembrane region" description="Helical" evidence="7">
    <location>
        <begin position="286"/>
        <end position="304"/>
    </location>
</feature>
<dbReference type="PIRSF" id="PIRSF006060">
    <property type="entry name" value="AA_transporter"/>
    <property type="match status" value="1"/>
</dbReference>
<feature type="non-terminal residue" evidence="8">
    <location>
        <position position="1"/>
    </location>
</feature>
<feature type="transmembrane region" description="Helical" evidence="7">
    <location>
        <begin position="310"/>
        <end position="334"/>
    </location>
</feature>
<dbReference type="AlphaFoldDB" id="A0A8T9BXQ7"/>
<evidence type="ECO:0000256" key="3">
    <source>
        <dbReference type="ARBA" id="ARBA00022692"/>
    </source>
</evidence>
<dbReference type="GO" id="GO:0022857">
    <property type="term" value="F:transmembrane transporter activity"/>
    <property type="evidence" value="ECO:0007669"/>
    <property type="project" value="InterPro"/>
</dbReference>
<keyword evidence="9" id="KW-1185">Reference proteome</keyword>
<evidence type="ECO:0000313" key="8">
    <source>
        <dbReference type="EMBL" id="TVY65654.1"/>
    </source>
</evidence>
<organism evidence="8 9">
    <name type="scientific">Lachnellula suecica</name>
    <dbReference type="NCBI Taxonomy" id="602035"/>
    <lineage>
        <taxon>Eukaryota</taxon>
        <taxon>Fungi</taxon>
        <taxon>Dikarya</taxon>
        <taxon>Ascomycota</taxon>
        <taxon>Pezizomycotina</taxon>
        <taxon>Leotiomycetes</taxon>
        <taxon>Helotiales</taxon>
        <taxon>Lachnaceae</taxon>
        <taxon>Lachnellula</taxon>
    </lineage>
</organism>
<comment type="subcellular location">
    <subcellularLocation>
        <location evidence="1">Membrane</location>
        <topology evidence="1">Multi-pass membrane protein</topology>
    </subcellularLocation>
</comment>
<keyword evidence="5 7" id="KW-0472">Membrane</keyword>
<dbReference type="PANTHER" id="PTHR45649:SF7">
    <property type="entry name" value="CHOLINE TRANSPORT PROTEIN"/>
    <property type="match status" value="1"/>
</dbReference>
<comment type="caution">
    <text evidence="8">The sequence shown here is derived from an EMBL/GenBank/DDBJ whole genome shotgun (WGS) entry which is preliminary data.</text>
</comment>
<evidence type="ECO:0000313" key="9">
    <source>
        <dbReference type="Proteomes" id="UP000469558"/>
    </source>
</evidence>
<sequence length="364" mass="38313">MATPKNDDSPPTSPAAWTGSEASHDSDALKPTDTSHTPALQQNFSLWSLLGIGFSLTNSWFGISTALVTGINSGGPVLLIYGIPFIALISTCVGISLSELASAMPNAGGQYFWASELAPVGWKRVAGYTTGWCAWAGSVFTSASVAAGLGSAVVGCVQMLNPDLAVHLADEVPSPSTTIPTAILSTILIGLLTSWPYSLAMFFSLSSLPAIIHTPTKVPILELFRQALRCPKGAVALEALVILTGVGCLVASQAWQSRLCWSFARDGGLPFSSHLSQIHPALKTPFNAHVASSILVAILGLLYLGSEVAFNSMVTACIVLLYVSYSIPIACLLLKGRNHVVQGPFWMGWVGEVANWVVLGWTAL</sequence>
<evidence type="ECO:0000256" key="4">
    <source>
        <dbReference type="ARBA" id="ARBA00022989"/>
    </source>
</evidence>
<dbReference type="InterPro" id="IPR002293">
    <property type="entry name" value="AA/rel_permease1"/>
</dbReference>
<dbReference type="Gene3D" id="1.20.1740.10">
    <property type="entry name" value="Amino acid/polyamine transporter I"/>
    <property type="match status" value="2"/>
</dbReference>
<evidence type="ECO:0000256" key="1">
    <source>
        <dbReference type="ARBA" id="ARBA00004141"/>
    </source>
</evidence>
<dbReference type="OrthoDB" id="2417308at2759"/>
<dbReference type="Pfam" id="PF13520">
    <property type="entry name" value="AA_permease_2"/>
    <property type="match status" value="2"/>
</dbReference>
<reference evidence="8 9" key="1">
    <citation type="submission" date="2018-05" db="EMBL/GenBank/DDBJ databases">
        <title>Genome sequencing and assembly of the regulated plant pathogen Lachnellula willkommii and related sister species for the development of diagnostic species identification markers.</title>
        <authorList>
            <person name="Giroux E."/>
            <person name="Bilodeau G."/>
        </authorList>
    </citation>
    <scope>NUCLEOTIDE SEQUENCE [LARGE SCALE GENOMIC DNA]</scope>
    <source>
        <strain evidence="8 9">CBS 268.59</strain>
    </source>
</reference>
<evidence type="ECO:0000256" key="2">
    <source>
        <dbReference type="ARBA" id="ARBA00022448"/>
    </source>
</evidence>
<protein>
    <submittedName>
        <fullName evidence="8">Choline transport protein</fullName>
    </submittedName>
</protein>
<dbReference type="Proteomes" id="UP000469558">
    <property type="component" value="Unassembled WGS sequence"/>
</dbReference>
<dbReference type="GO" id="GO:0016020">
    <property type="term" value="C:membrane"/>
    <property type="evidence" value="ECO:0007669"/>
    <property type="project" value="UniProtKB-SubCell"/>
</dbReference>
<accession>A0A8T9BXQ7</accession>
<keyword evidence="2" id="KW-0813">Transport</keyword>
<dbReference type="EMBL" id="QGMK01001653">
    <property type="protein sequence ID" value="TVY65654.1"/>
    <property type="molecule type" value="Genomic_DNA"/>
</dbReference>
<feature type="transmembrane region" description="Helical" evidence="7">
    <location>
        <begin position="78"/>
        <end position="97"/>
    </location>
</feature>
<evidence type="ECO:0000256" key="7">
    <source>
        <dbReference type="SAM" id="Phobius"/>
    </source>
</evidence>
<dbReference type="PANTHER" id="PTHR45649">
    <property type="entry name" value="AMINO-ACID PERMEASE BAT1"/>
    <property type="match status" value="1"/>
</dbReference>